<protein>
    <recommendedName>
        <fullName evidence="3">Ribosome maturation factor RimP</fullName>
    </recommendedName>
</protein>
<evidence type="ECO:0000256" key="1">
    <source>
        <dbReference type="ARBA" id="ARBA00022490"/>
    </source>
</evidence>
<dbReference type="Gene3D" id="2.30.30.180">
    <property type="entry name" value="Ribosome maturation factor RimP, C-terminal domain"/>
    <property type="match status" value="1"/>
</dbReference>
<evidence type="ECO:0000313" key="6">
    <source>
        <dbReference type="EMBL" id="WPU66316.1"/>
    </source>
</evidence>
<dbReference type="GO" id="GO:0005829">
    <property type="term" value="C:cytosol"/>
    <property type="evidence" value="ECO:0007669"/>
    <property type="project" value="TreeGrafter"/>
</dbReference>
<dbReference type="AlphaFoldDB" id="A0AAX4HTK6"/>
<sequence>MDINNERSGLEKKFFLMCEPVVQEAGYRLYDMEYISTQKLLRLYIQDPRTGSALIEDCVKVDHALDKPFETETWIPEDVVLEVSSPGVYRHLSTLEHFKMTIGEVIAVVIMGQLSEEQTKDAPKGIKGEKKFRGKLLSADGEGFTIEVKGYPLTLTYKQTKKVNLDPDLKSVSE</sequence>
<comment type="similarity">
    <text evidence="3">Belongs to the RimP family.</text>
</comment>
<feature type="domain" description="Ribosome maturation factor RimP C-terminal" evidence="5">
    <location>
        <begin position="126"/>
        <end position="167"/>
    </location>
</feature>
<feature type="domain" description="Ribosome maturation factor RimP N-terminal" evidence="4">
    <location>
        <begin position="17"/>
        <end position="88"/>
    </location>
</feature>
<dbReference type="Gene3D" id="3.30.300.70">
    <property type="entry name" value="RimP-like superfamily, N-terminal"/>
    <property type="match status" value="1"/>
</dbReference>
<dbReference type="InterPro" id="IPR035956">
    <property type="entry name" value="RimP_N_sf"/>
</dbReference>
<accession>A0AAX4HTK6</accession>
<dbReference type="PANTHER" id="PTHR33867">
    <property type="entry name" value="RIBOSOME MATURATION FACTOR RIMP"/>
    <property type="match status" value="1"/>
</dbReference>
<keyword evidence="7" id="KW-1185">Reference proteome</keyword>
<dbReference type="PANTHER" id="PTHR33867:SF1">
    <property type="entry name" value="RIBOSOME MATURATION FACTOR RIMP"/>
    <property type="match status" value="1"/>
</dbReference>
<comment type="function">
    <text evidence="3">Required for maturation of 30S ribosomal subunits.</text>
</comment>
<dbReference type="SUPFAM" id="SSF75420">
    <property type="entry name" value="YhbC-like, N-terminal domain"/>
    <property type="match status" value="1"/>
</dbReference>
<comment type="subcellular location">
    <subcellularLocation>
        <location evidence="3">Cytoplasm</location>
    </subcellularLocation>
</comment>
<keyword evidence="1 3" id="KW-0963">Cytoplasm</keyword>
<dbReference type="InterPro" id="IPR003728">
    <property type="entry name" value="Ribosome_maturation_RimP"/>
</dbReference>
<proteinExistence type="inferred from homology"/>
<reference evidence="6 7" key="1">
    <citation type="submission" date="2023-11" db="EMBL/GenBank/DDBJ databases">
        <title>Peredibacter starrii A3.12.</title>
        <authorList>
            <person name="Mitchell R.J."/>
        </authorList>
    </citation>
    <scope>NUCLEOTIDE SEQUENCE [LARGE SCALE GENOMIC DNA]</scope>
    <source>
        <strain evidence="6 7">A3.12</strain>
    </source>
</reference>
<gene>
    <name evidence="3" type="primary">rimP</name>
    <name evidence="6" type="ORF">SOO65_06110</name>
</gene>
<dbReference type="GO" id="GO:0006412">
    <property type="term" value="P:translation"/>
    <property type="evidence" value="ECO:0007669"/>
    <property type="project" value="TreeGrafter"/>
</dbReference>
<dbReference type="SUPFAM" id="SSF74942">
    <property type="entry name" value="YhbC-like, C-terminal domain"/>
    <property type="match status" value="1"/>
</dbReference>
<dbReference type="KEGG" id="psti:SOO65_06110"/>
<dbReference type="EMBL" id="CP139487">
    <property type="protein sequence ID" value="WPU66316.1"/>
    <property type="molecule type" value="Genomic_DNA"/>
</dbReference>
<keyword evidence="2 3" id="KW-0690">Ribosome biogenesis</keyword>
<evidence type="ECO:0000256" key="3">
    <source>
        <dbReference type="HAMAP-Rule" id="MF_01077"/>
    </source>
</evidence>
<dbReference type="Proteomes" id="UP001324634">
    <property type="component" value="Chromosome"/>
</dbReference>
<dbReference type="HAMAP" id="MF_01077">
    <property type="entry name" value="RimP"/>
    <property type="match status" value="1"/>
</dbReference>
<dbReference type="InterPro" id="IPR028989">
    <property type="entry name" value="RimP_N"/>
</dbReference>
<dbReference type="GO" id="GO:0000028">
    <property type="term" value="P:ribosomal small subunit assembly"/>
    <property type="evidence" value="ECO:0007669"/>
    <property type="project" value="TreeGrafter"/>
</dbReference>
<evidence type="ECO:0000259" key="4">
    <source>
        <dbReference type="Pfam" id="PF02576"/>
    </source>
</evidence>
<dbReference type="RefSeq" id="WP_321398410.1">
    <property type="nucleotide sequence ID" value="NZ_CP139487.1"/>
</dbReference>
<evidence type="ECO:0000313" key="7">
    <source>
        <dbReference type="Proteomes" id="UP001324634"/>
    </source>
</evidence>
<evidence type="ECO:0000256" key="2">
    <source>
        <dbReference type="ARBA" id="ARBA00022517"/>
    </source>
</evidence>
<dbReference type="Pfam" id="PF02576">
    <property type="entry name" value="RimP_N"/>
    <property type="match status" value="1"/>
</dbReference>
<evidence type="ECO:0000259" key="5">
    <source>
        <dbReference type="Pfam" id="PF17384"/>
    </source>
</evidence>
<dbReference type="InterPro" id="IPR036847">
    <property type="entry name" value="RimP_C_sf"/>
</dbReference>
<dbReference type="Pfam" id="PF17384">
    <property type="entry name" value="DUF150_C"/>
    <property type="match status" value="1"/>
</dbReference>
<name>A0AAX4HTK6_9BACT</name>
<organism evidence="6 7">
    <name type="scientific">Peredibacter starrii</name>
    <dbReference type="NCBI Taxonomy" id="28202"/>
    <lineage>
        <taxon>Bacteria</taxon>
        <taxon>Pseudomonadati</taxon>
        <taxon>Bdellovibrionota</taxon>
        <taxon>Bacteriovoracia</taxon>
        <taxon>Bacteriovoracales</taxon>
        <taxon>Bacteriovoracaceae</taxon>
        <taxon>Peredibacter</taxon>
    </lineage>
</organism>
<dbReference type="InterPro" id="IPR028998">
    <property type="entry name" value="RimP_C"/>
</dbReference>